<dbReference type="SUPFAM" id="SSF58104">
    <property type="entry name" value="Methyl-accepting chemotaxis protein (MCP) signaling domain"/>
    <property type="match status" value="1"/>
</dbReference>
<keyword evidence="10" id="KW-1185">Reference proteome</keyword>
<evidence type="ECO:0000256" key="4">
    <source>
        <dbReference type="ARBA" id="ARBA00029447"/>
    </source>
</evidence>
<dbReference type="SMART" id="SM00304">
    <property type="entry name" value="HAMP"/>
    <property type="match status" value="2"/>
</dbReference>
<dbReference type="GO" id="GO:0004888">
    <property type="term" value="F:transmembrane signaling receptor activity"/>
    <property type="evidence" value="ECO:0007669"/>
    <property type="project" value="InterPro"/>
</dbReference>
<comment type="similarity">
    <text evidence="4">Belongs to the methyl-accepting chemotaxis (MCP) protein family.</text>
</comment>
<evidence type="ECO:0000313" key="9">
    <source>
        <dbReference type="EMBL" id="QTE29937.1"/>
    </source>
</evidence>
<dbReference type="InterPro" id="IPR004089">
    <property type="entry name" value="MCPsignal_dom"/>
</dbReference>
<name>A0A8A4ZHE7_9MICO</name>
<keyword evidence="3 5" id="KW-0807">Transducer</keyword>
<dbReference type="GO" id="GO:0006935">
    <property type="term" value="P:chemotaxis"/>
    <property type="evidence" value="ECO:0007669"/>
    <property type="project" value="InterPro"/>
</dbReference>
<feature type="domain" description="Methyl-accepting transducer" evidence="7">
    <location>
        <begin position="289"/>
        <end position="532"/>
    </location>
</feature>
<dbReference type="PANTHER" id="PTHR32089">
    <property type="entry name" value="METHYL-ACCEPTING CHEMOTAXIS PROTEIN MCPB"/>
    <property type="match status" value="1"/>
</dbReference>
<dbReference type="PRINTS" id="PR00260">
    <property type="entry name" value="CHEMTRNSDUCR"/>
</dbReference>
<sequence>MSPQSTTSANEGHLPRARRRAAWFWDRPVWAKVGASIALLGLVFAGVGGFSVAALVQAERNLEDVHQLTDDLQGSMAQLRTAQTESHLLVYRATRAADASSRTQLLTAQDWNDRTAANLIETIAAYPESQTTQWADFLTRWNSWISYRDATLAPLVAAGDIEGLDAAIAASVAADPGYTGRVLGLADGQIQYEVEAIMLDASAAIRDAIIAVVVGFGVSILAAVTLSTAVTRRITRGLRTVSTSLEAMARGDLTVAASVDTGDELGQMAHSLGAAQESLRATLSGVVQTAEMVAAAAEELSAASTQVSVGAQDTSAQAGVVAAAAEEVSRNVQTVAAGAEQMGASIREIAQNANQAAKVAAEATGVVAATNETVTALGTSSEEIGNVVKTITSIAAQTNLLALNATIEAARAGEAGKGFAVVAGEVKELARETAKATEEITRRVESIQVDATGAVAAIREISDIIAAVNDYQLTIASAVEEQTATTNEMSRSVTEAAAGAGEIALNITGVASSTAGASEIMGQMGASVDELARMSADLRTRVAAFTY</sequence>
<evidence type="ECO:0000256" key="3">
    <source>
        <dbReference type="ARBA" id="ARBA00023224"/>
    </source>
</evidence>
<dbReference type="PROSITE" id="PS50885">
    <property type="entry name" value="HAMP"/>
    <property type="match status" value="1"/>
</dbReference>
<keyword evidence="1 6" id="KW-0812">Transmembrane</keyword>
<dbReference type="Gene3D" id="1.10.287.950">
    <property type="entry name" value="Methyl-accepting chemotaxis protein"/>
    <property type="match status" value="1"/>
</dbReference>
<reference evidence="9" key="1">
    <citation type="submission" date="2021-03" db="EMBL/GenBank/DDBJ databases">
        <title>Pengzhenrongella sicca gen. nov., sp. nov., a new member of suborder Micrococcineae isolated from High-Arctic tundra soil.</title>
        <authorList>
            <person name="Peng F."/>
        </authorList>
    </citation>
    <scope>NUCLEOTIDE SEQUENCE</scope>
    <source>
        <strain evidence="9">LRZ-2</strain>
    </source>
</reference>
<evidence type="ECO:0000256" key="2">
    <source>
        <dbReference type="ARBA" id="ARBA00022989"/>
    </source>
</evidence>
<feature type="transmembrane region" description="Helical" evidence="6">
    <location>
        <begin position="33"/>
        <end position="56"/>
    </location>
</feature>
<dbReference type="InterPro" id="IPR003660">
    <property type="entry name" value="HAMP_dom"/>
</dbReference>
<evidence type="ECO:0000313" key="10">
    <source>
        <dbReference type="Proteomes" id="UP000663937"/>
    </source>
</evidence>
<evidence type="ECO:0000259" key="8">
    <source>
        <dbReference type="PROSITE" id="PS50885"/>
    </source>
</evidence>
<organism evidence="9 10">
    <name type="scientific">Pengzhenrongella sicca</name>
    <dbReference type="NCBI Taxonomy" id="2819238"/>
    <lineage>
        <taxon>Bacteria</taxon>
        <taxon>Bacillati</taxon>
        <taxon>Actinomycetota</taxon>
        <taxon>Actinomycetes</taxon>
        <taxon>Micrococcales</taxon>
        <taxon>Pengzhenrongella</taxon>
    </lineage>
</organism>
<dbReference type="CDD" id="cd06225">
    <property type="entry name" value="HAMP"/>
    <property type="match status" value="1"/>
</dbReference>
<dbReference type="Proteomes" id="UP000663937">
    <property type="component" value="Chromosome"/>
</dbReference>
<dbReference type="PANTHER" id="PTHR32089:SF112">
    <property type="entry name" value="LYSOZYME-LIKE PROTEIN-RELATED"/>
    <property type="match status" value="1"/>
</dbReference>
<dbReference type="GO" id="GO:0007165">
    <property type="term" value="P:signal transduction"/>
    <property type="evidence" value="ECO:0007669"/>
    <property type="project" value="UniProtKB-KW"/>
</dbReference>
<evidence type="ECO:0000256" key="1">
    <source>
        <dbReference type="ARBA" id="ARBA00022692"/>
    </source>
</evidence>
<evidence type="ECO:0000259" key="7">
    <source>
        <dbReference type="PROSITE" id="PS50111"/>
    </source>
</evidence>
<gene>
    <name evidence="9" type="ORF">J4E96_02615</name>
</gene>
<dbReference type="GO" id="GO:0016020">
    <property type="term" value="C:membrane"/>
    <property type="evidence" value="ECO:0007669"/>
    <property type="project" value="InterPro"/>
</dbReference>
<protein>
    <submittedName>
        <fullName evidence="9">Methyl-accepting chemotaxis protein</fullName>
    </submittedName>
</protein>
<dbReference type="KEGG" id="psic:J4E96_02615"/>
<dbReference type="InterPro" id="IPR004090">
    <property type="entry name" value="Chemotax_Me-accpt_rcpt"/>
</dbReference>
<keyword evidence="2 6" id="KW-1133">Transmembrane helix</keyword>
<dbReference type="EMBL" id="CP071868">
    <property type="protein sequence ID" value="QTE29937.1"/>
    <property type="molecule type" value="Genomic_DNA"/>
</dbReference>
<evidence type="ECO:0000256" key="6">
    <source>
        <dbReference type="SAM" id="Phobius"/>
    </source>
</evidence>
<feature type="domain" description="HAMP" evidence="8">
    <location>
        <begin position="232"/>
        <end position="284"/>
    </location>
</feature>
<evidence type="ECO:0000256" key="5">
    <source>
        <dbReference type="PROSITE-ProRule" id="PRU00284"/>
    </source>
</evidence>
<dbReference type="PROSITE" id="PS50111">
    <property type="entry name" value="CHEMOTAXIS_TRANSDUC_2"/>
    <property type="match status" value="1"/>
</dbReference>
<dbReference type="Pfam" id="PF00672">
    <property type="entry name" value="HAMP"/>
    <property type="match status" value="1"/>
</dbReference>
<dbReference type="SMART" id="SM00283">
    <property type="entry name" value="MA"/>
    <property type="match status" value="1"/>
</dbReference>
<dbReference type="Pfam" id="PF00015">
    <property type="entry name" value="MCPsignal"/>
    <property type="match status" value="1"/>
</dbReference>
<dbReference type="AlphaFoldDB" id="A0A8A4ZHE7"/>
<accession>A0A8A4ZHE7</accession>
<dbReference type="RefSeq" id="WP_227424252.1">
    <property type="nucleotide sequence ID" value="NZ_CP071868.1"/>
</dbReference>
<proteinExistence type="inferred from homology"/>
<feature type="transmembrane region" description="Helical" evidence="6">
    <location>
        <begin position="208"/>
        <end position="230"/>
    </location>
</feature>
<keyword evidence="6" id="KW-0472">Membrane</keyword>